<dbReference type="PANTHER" id="PTHR21428">
    <property type="entry name" value="MEDIATOR OF RNA POLYMERASE II TRANSCRIPTION SUBUNIT 7"/>
    <property type="match status" value="1"/>
</dbReference>
<comment type="subunit">
    <text evidence="8">Component of the Mediator complex.</text>
</comment>
<keyword evidence="7 8" id="KW-0539">Nucleus</keyword>
<name>A0A2N1J909_9BASI</name>
<dbReference type="Gene3D" id="6.10.140.200">
    <property type="match status" value="1"/>
</dbReference>
<dbReference type="InterPro" id="IPR037212">
    <property type="entry name" value="Med7/Med21-like"/>
</dbReference>
<dbReference type="PANTHER" id="PTHR21428:SF11">
    <property type="entry name" value="MEDIATOR OF RNA POLYMERASE II TRANSCRIPTION SUBUNIT 7"/>
    <property type="match status" value="1"/>
</dbReference>
<dbReference type="OrthoDB" id="10253553at2759"/>
<dbReference type="Proteomes" id="UP000232875">
    <property type="component" value="Unassembled WGS sequence"/>
</dbReference>
<evidence type="ECO:0000256" key="6">
    <source>
        <dbReference type="ARBA" id="ARBA00023163"/>
    </source>
</evidence>
<proteinExistence type="inferred from homology"/>
<organism evidence="9 10">
    <name type="scientific">Malassezia vespertilionis</name>
    <dbReference type="NCBI Taxonomy" id="2020962"/>
    <lineage>
        <taxon>Eukaryota</taxon>
        <taxon>Fungi</taxon>
        <taxon>Dikarya</taxon>
        <taxon>Basidiomycota</taxon>
        <taxon>Ustilaginomycotina</taxon>
        <taxon>Malasseziomycetes</taxon>
        <taxon>Malasseziales</taxon>
        <taxon>Malasseziaceae</taxon>
        <taxon>Malassezia</taxon>
    </lineage>
</organism>
<evidence type="ECO:0000256" key="4">
    <source>
        <dbReference type="ARBA" id="ARBA00023015"/>
    </source>
</evidence>
<keyword evidence="6 8" id="KW-0804">Transcription</keyword>
<evidence type="ECO:0000256" key="8">
    <source>
        <dbReference type="RuleBase" id="RU364060"/>
    </source>
</evidence>
<dbReference type="GO" id="GO:0003712">
    <property type="term" value="F:transcription coregulator activity"/>
    <property type="evidence" value="ECO:0007669"/>
    <property type="project" value="InterPro"/>
</dbReference>
<dbReference type="STRING" id="2020962.A0A2N1J909"/>
<dbReference type="AlphaFoldDB" id="A0A2N1J909"/>
<dbReference type="GO" id="GO:0016592">
    <property type="term" value="C:mediator complex"/>
    <property type="evidence" value="ECO:0007669"/>
    <property type="project" value="InterPro"/>
</dbReference>
<dbReference type="InterPro" id="IPR044888">
    <property type="entry name" value="Mediatior_Med7_sf"/>
</dbReference>
<keyword evidence="10" id="KW-1185">Reference proteome</keyword>
<dbReference type="GO" id="GO:0070847">
    <property type="term" value="C:core mediator complex"/>
    <property type="evidence" value="ECO:0007669"/>
    <property type="project" value="TreeGrafter"/>
</dbReference>
<sequence length="275" mass="30929">MPDEDGAAESVGTTSVFPPPPIVWHAFTEANVLWSRIFDAELEKAGEKDAWFAMPHEARKSKQDALLSAVVREHGDIALPTVDLHELTPPNVQWIEEDGGYQLFGQRWPIPDVAPSLEQLGIPRMFPQPLQDRNEALQKLLRTLLHTYFMLTSDLLRPIQPYDVWVPQATTEASGAPSTAATTDETPLANATASEANGNGAFGVWTTSTRIKDRLKHMEMSVINFQFILNQLRPIQNSATLEHVLDEQIERRRRQTRLLRAKSASIREAMHHISL</sequence>
<dbReference type="Pfam" id="PF05983">
    <property type="entry name" value="Med7"/>
    <property type="match status" value="1"/>
</dbReference>
<dbReference type="InterPro" id="IPR009244">
    <property type="entry name" value="Mediatior_Med7"/>
</dbReference>
<dbReference type="Gene3D" id="6.10.140.1520">
    <property type="match status" value="1"/>
</dbReference>
<dbReference type="GO" id="GO:0006357">
    <property type="term" value="P:regulation of transcription by RNA polymerase II"/>
    <property type="evidence" value="ECO:0007669"/>
    <property type="project" value="InterPro"/>
</dbReference>
<keyword evidence="4 8" id="KW-0805">Transcription regulation</keyword>
<protein>
    <recommendedName>
        <fullName evidence="3 8">Mediator of RNA polymerase II transcription subunit 7</fullName>
    </recommendedName>
</protein>
<comment type="subcellular location">
    <subcellularLocation>
        <location evidence="1 8">Nucleus</location>
    </subcellularLocation>
</comment>
<evidence type="ECO:0000256" key="3">
    <source>
        <dbReference type="ARBA" id="ARBA00020631"/>
    </source>
</evidence>
<evidence type="ECO:0000256" key="2">
    <source>
        <dbReference type="ARBA" id="ARBA00009994"/>
    </source>
</evidence>
<evidence type="ECO:0000256" key="5">
    <source>
        <dbReference type="ARBA" id="ARBA00023159"/>
    </source>
</evidence>
<evidence type="ECO:0000256" key="7">
    <source>
        <dbReference type="ARBA" id="ARBA00023242"/>
    </source>
</evidence>
<comment type="similarity">
    <text evidence="2 8">Belongs to the Mediator complex subunit 7 family.</text>
</comment>
<evidence type="ECO:0000256" key="1">
    <source>
        <dbReference type="ARBA" id="ARBA00004123"/>
    </source>
</evidence>
<comment type="function">
    <text evidence="8">Component of the Mediator complex, a coactivator involved in the regulated transcription of nearly all RNA polymerase II-dependent genes. Mediator functions as a bridge to convey information from gene-specific regulatory proteins to the basal RNA polymerase II transcription machinery.</text>
</comment>
<evidence type="ECO:0000313" key="10">
    <source>
        <dbReference type="Proteomes" id="UP000232875"/>
    </source>
</evidence>
<gene>
    <name evidence="9" type="primary">MED7</name>
    <name evidence="9" type="ORF">MVES_002778</name>
</gene>
<keyword evidence="5 8" id="KW-0010">Activator</keyword>
<reference evidence="9 10" key="1">
    <citation type="submission" date="2017-10" db="EMBL/GenBank/DDBJ databases">
        <title>A novel species of cold-tolerant Malassezia isolated from bats.</title>
        <authorList>
            <person name="Lorch J.M."/>
            <person name="Palmer J.M."/>
            <person name="Vanderwolf K.J."/>
            <person name="Schmidt K.Z."/>
            <person name="Verant M.L."/>
            <person name="Weller T.J."/>
            <person name="Blehert D.S."/>
        </authorList>
    </citation>
    <scope>NUCLEOTIDE SEQUENCE [LARGE SCALE GENOMIC DNA]</scope>
    <source>
        <strain evidence="9 10">NWHC:44797-103</strain>
    </source>
</reference>
<dbReference type="SUPFAM" id="SSF140718">
    <property type="entry name" value="Mediator hinge subcomplex-like"/>
    <property type="match status" value="1"/>
</dbReference>
<dbReference type="EMBL" id="KZ454992">
    <property type="protein sequence ID" value="PKI83014.1"/>
    <property type="molecule type" value="Genomic_DNA"/>
</dbReference>
<accession>A0A2N1J909</accession>
<evidence type="ECO:0000313" key="9">
    <source>
        <dbReference type="EMBL" id="PKI83014.1"/>
    </source>
</evidence>